<keyword evidence="3" id="KW-0675">Receptor</keyword>
<gene>
    <name evidence="3" type="ORF">ABIE13_000908</name>
</gene>
<organism evidence="3 4">
    <name type="scientific">Ottowia thiooxydans</name>
    <dbReference type="NCBI Taxonomy" id="219182"/>
    <lineage>
        <taxon>Bacteria</taxon>
        <taxon>Pseudomonadati</taxon>
        <taxon>Pseudomonadota</taxon>
        <taxon>Betaproteobacteria</taxon>
        <taxon>Burkholderiales</taxon>
        <taxon>Comamonadaceae</taxon>
        <taxon>Ottowia</taxon>
    </lineage>
</organism>
<accession>A0ABV2Q4Q6</accession>
<dbReference type="Pfam" id="PF03401">
    <property type="entry name" value="TctC"/>
    <property type="match status" value="1"/>
</dbReference>
<dbReference type="InterPro" id="IPR005064">
    <property type="entry name" value="BUG"/>
</dbReference>
<evidence type="ECO:0000256" key="2">
    <source>
        <dbReference type="SAM" id="SignalP"/>
    </source>
</evidence>
<dbReference type="InterPro" id="IPR042100">
    <property type="entry name" value="Bug_dom1"/>
</dbReference>
<proteinExistence type="inferred from homology"/>
<evidence type="ECO:0000313" key="3">
    <source>
        <dbReference type="EMBL" id="MET4575808.1"/>
    </source>
</evidence>
<keyword evidence="2" id="KW-0732">Signal</keyword>
<reference evidence="3 4" key="1">
    <citation type="submission" date="2024-06" db="EMBL/GenBank/DDBJ databases">
        <title>Sorghum-associated microbial communities from plants grown in Nebraska, USA.</title>
        <authorList>
            <person name="Schachtman D."/>
        </authorList>
    </citation>
    <scope>NUCLEOTIDE SEQUENCE [LARGE SCALE GENOMIC DNA]</scope>
    <source>
        <strain evidence="3 4">2709</strain>
    </source>
</reference>
<dbReference type="Gene3D" id="3.40.190.150">
    <property type="entry name" value="Bordetella uptake gene, domain 1"/>
    <property type="match status" value="1"/>
</dbReference>
<protein>
    <submittedName>
        <fullName evidence="3">Tripartite-type tricarboxylate transporter receptor subunit TctC</fullName>
    </submittedName>
</protein>
<sequence length="324" mass="34346">MSYRNASLMIAFFLASGQIAAQGTAEVWPTRAVKFVVGVQAGGTNDAIARIFAKSISESTGQPMLVENRPGASGNIGAEFVMRSEADGSTLYVPTSSIAIRPALYKDMTFSFTKDFKAIALLAKVPNVLSVNPLLPVNNLKELVEYSKKHPGAITYGSGSAGSSGHITGESIRIATGANFLHVAYKGSAGALNDASAGHINAIVDNLPSSLHLIRSGRLKPIAVTSAVRSPLLPDVPTVAESGIPNFEMVAWFGLIAPKATPKAVVDRVNAEVRKALSSKDIRAYLEKDGAQSAPMSPDQFQDFIMSETTKWGDIVRKAQITLE</sequence>
<comment type="similarity">
    <text evidence="1">Belongs to the UPF0065 (bug) family.</text>
</comment>
<evidence type="ECO:0000256" key="1">
    <source>
        <dbReference type="ARBA" id="ARBA00006987"/>
    </source>
</evidence>
<dbReference type="SUPFAM" id="SSF53850">
    <property type="entry name" value="Periplasmic binding protein-like II"/>
    <property type="match status" value="1"/>
</dbReference>
<comment type="caution">
    <text evidence="3">The sequence shown here is derived from an EMBL/GenBank/DDBJ whole genome shotgun (WGS) entry which is preliminary data.</text>
</comment>
<dbReference type="PANTHER" id="PTHR42928:SF5">
    <property type="entry name" value="BLR1237 PROTEIN"/>
    <property type="match status" value="1"/>
</dbReference>
<feature type="chain" id="PRO_5045846941" evidence="2">
    <location>
        <begin position="22"/>
        <end position="324"/>
    </location>
</feature>
<dbReference type="PIRSF" id="PIRSF017082">
    <property type="entry name" value="YflP"/>
    <property type="match status" value="1"/>
</dbReference>
<dbReference type="EMBL" id="JBEPSH010000002">
    <property type="protein sequence ID" value="MET4575808.1"/>
    <property type="molecule type" value="Genomic_DNA"/>
</dbReference>
<dbReference type="RefSeq" id="WP_354441505.1">
    <property type="nucleotide sequence ID" value="NZ_JBEPSH010000002.1"/>
</dbReference>
<feature type="signal peptide" evidence="2">
    <location>
        <begin position="1"/>
        <end position="21"/>
    </location>
</feature>
<name>A0ABV2Q4Q6_9BURK</name>
<dbReference type="PANTHER" id="PTHR42928">
    <property type="entry name" value="TRICARBOXYLATE-BINDING PROTEIN"/>
    <property type="match status" value="1"/>
</dbReference>
<keyword evidence="4" id="KW-1185">Reference proteome</keyword>
<evidence type="ECO:0000313" key="4">
    <source>
        <dbReference type="Proteomes" id="UP001549320"/>
    </source>
</evidence>
<dbReference type="Gene3D" id="3.40.190.10">
    <property type="entry name" value="Periplasmic binding protein-like II"/>
    <property type="match status" value="1"/>
</dbReference>
<dbReference type="Proteomes" id="UP001549320">
    <property type="component" value="Unassembled WGS sequence"/>
</dbReference>
<dbReference type="CDD" id="cd13578">
    <property type="entry name" value="PBP2_Bug27"/>
    <property type="match status" value="1"/>
</dbReference>